<gene>
    <name evidence="1" type="ORF">Tco_0907697</name>
</gene>
<reference evidence="1" key="2">
    <citation type="submission" date="2022-01" db="EMBL/GenBank/DDBJ databases">
        <authorList>
            <person name="Yamashiro T."/>
            <person name="Shiraishi A."/>
            <person name="Satake H."/>
            <person name="Nakayama K."/>
        </authorList>
    </citation>
    <scope>NUCLEOTIDE SEQUENCE</scope>
</reference>
<reference evidence="1" key="1">
    <citation type="journal article" date="2022" name="Int. J. Mol. Sci.">
        <title>Draft Genome of Tanacetum Coccineum: Genomic Comparison of Closely Related Tanacetum-Family Plants.</title>
        <authorList>
            <person name="Yamashiro T."/>
            <person name="Shiraishi A."/>
            <person name="Nakayama K."/>
            <person name="Satake H."/>
        </authorList>
    </citation>
    <scope>NUCLEOTIDE SEQUENCE</scope>
</reference>
<evidence type="ECO:0000313" key="2">
    <source>
        <dbReference type="Proteomes" id="UP001151760"/>
    </source>
</evidence>
<protein>
    <submittedName>
        <fullName evidence="1">Uncharacterized protein</fullName>
    </submittedName>
</protein>
<accession>A0ABQ5CMU8</accession>
<dbReference type="EMBL" id="BQNB010014376">
    <property type="protein sequence ID" value="GJT27422.1"/>
    <property type="molecule type" value="Genomic_DNA"/>
</dbReference>
<comment type="caution">
    <text evidence="1">The sequence shown here is derived from an EMBL/GenBank/DDBJ whole genome shotgun (WGS) entry which is preliminary data.</text>
</comment>
<keyword evidence="2" id="KW-1185">Reference proteome</keyword>
<proteinExistence type="predicted"/>
<dbReference type="PANTHER" id="PTHR33116">
    <property type="entry name" value="REVERSE TRANSCRIPTASE ZINC-BINDING DOMAIN-CONTAINING PROTEIN-RELATED-RELATED"/>
    <property type="match status" value="1"/>
</dbReference>
<dbReference type="Proteomes" id="UP001151760">
    <property type="component" value="Unassembled WGS sequence"/>
</dbReference>
<organism evidence="1 2">
    <name type="scientific">Tanacetum coccineum</name>
    <dbReference type="NCBI Taxonomy" id="301880"/>
    <lineage>
        <taxon>Eukaryota</taxon>
        <taxon>Viridiplantae</taxon>
        <taxon>Streptophyta</taxon>
        <taxon>Embryophyta</taxon>
        <taxon>Tracheophyta</taxon>
        <taxon>Spermatophyta</taxon>
        <taxon>Magnoliopsida</taxon>
        <taxon>eudicotyledons</taxon>
        <taxon>Gunneridae</taxon>
        <taxon>Pentapetalae</taxon>
        <taxon>asterids</taxon>
        <taxon>campanulids</taxon>
        <taxon>Asterales</taxon>
        <taxon>Asteraceae</taxon>
        <taxon>Asteroideae</taxon>
        <taxon>Anthemideae</taxon>
        <taxon>Anthemidinae</taxon>
        <taxon>Tanacetum</taxon>
    </lineage>
</organism>
<dbReference type="PANTHER" id="PTHR33116:SF78">
    <property type="entry name" value="OS12G0587133 PROTEIN"/>
    <property type="match status" value="1"/>
</dbReference>
<name>A0ABQ5CMU8_9ASTR</name>
<evidence type="ECO:0000313" key="1">
    <source>
        <dbReference type="EMBL" id="GJT27422.1"/>
    </source>
</evidence>
<sequence>MMKAYLLLGSRLTLIKHVLGGLGVYYFYTFKALKKIIDKLESIRRNFFWGGSLDIKEISWIPWDKALSPLSQGGLAICSHKVSNQSMLIKWWVMASPQRLDNWVGGGPLNVSYPRLFHLEVNKNFLVRDRAPTLIQHPIVFTSVSSLSDADSSFSGVDSNLLGVATGPIYLSGANSSILGGATATGPILPPGLHFE</sequence>